<evidence type="ECO:0000256" key="1">
    <source>
        <dbReference type="SAM" id="SignalP"/>
    </source>
</evidence>
<sequence length="106" mass="11385">MEDLGIKRLMSMVAMLVLILGVSAVGVRGLDACHEDCISDCRDSRVPSCYAQCVRERCNPPLATSLGHCELGCKVTKCNGLKSDAKELEFCANACSEGCKATYIAH</sequence>
<evidence type="ECO:0000313" key="2">
    <source>
        <dbReference type="EMBL" id="KAL3743744.1"/>
    </source>
</evidence>
<organism evidence="2 3">
    <name type="scientific">Eucalyptus globulus</name>
    <name type="common">Tasmanian blue gum</name>
    <dbReference type="NCBI Taxonomy" id="34317"/>
    <lineage>
        <taxon>Eukaryota</taxon>
        <taxon>Viridiplantae</taxon>
        <taxon>Streptophyta</taxon>
        <taxon>Embryophyta</taxon>
        <taxon>Tracheophyta</taxon>
        <taxon>Spermatophyta</taxon>
        <taxon>Magnoliopsida</taxon>
        <taxon>eudicotyledons</taxon>
        <taxon>Gunneridae</taxon>
        <taxon>Pentapetalae</taxon>
        <taxon>rosids</taxon>
        <taxon>malvids</taxon>
        <taxon>Myrtales</taxon>
        <taxon>Myrtaceae</taxon>
        <taxon>Myrtoideae</taxon>
        <taxon>Eucalypteae</taxon>
        <taxon>Eucalyptus</taxon>
    </lineage>
</organism>
<name>A0ABD3KZI3_EUCGL</name>
<evidence type="ECO:0000313" key="3">
    <source>
        <dbReference type="Proteomes" id="UP001634007"/>
    </source>
</evidence>
<gene>
    <name evidence="2" type="ORF">ACJRO7_018931</name>
</gene>
<accession>A0ABD3KZI3</accession>
<keyword evidence="1" id="KW-0732">Signal</keyword>
<protein>
    <recommendedName>
        <fullName evidence="4">Acidic protein</fullName>
    </recommendedName>
</protein>
<reference evidence="2 3" key="1">
    <citation type="submission" date="2024-11" db="EMBL/GenBank/DDBJ databases">
        <title>Chromosome-level genome assembly of Eucalyptus globulus Labill. provides insights into its genome evolution.</title>
        <authorList>
            <person name="Li X."/>
        </authorList>
    </citation>
    <scope>NUCLEOTIDE SEQUENCE [LARGE SCALE GENOMIC DNA]</scope>
    <source>
        <strain evidence="2">CL2024</strain>
        <tissue evidence="2">Fresh tender leaves</tissue>
    </source>
</reference>
<dbReference type="Proteomes" id="UP001634007">
    <property type="component" value="Unassembled WGS sequence"/>
</dbReference>
<proteinExistence type="predicted"/>
<evidence type="ECO:0008006" key="4">
    <source>
        <dbReference type="Google" id="ProtNLM"/>
    </source>
</evidence>
<dbReference type="AlphaFoldDB" id="A0ABD3KZI3"/>
<dbReference type="EMBL" id="JBJKBG010000004">
    <property type="protein sequence ID" value="KAL3743744.1"/>
    <property type="molecule type" value="Genomic_DNA"/>
</dbReference>
<comment type="caution">
    <text evidence="2">The sequence shown here is derived from an EMBL/GenBank/DDBJ whole genome shotgun (WGS) entry which is preliminary data.</text>
</comment>
<feature type="chain" id="PRO_5044767992" description="Acidic protein" evidence="1">
    <location>
        <begin position="25"/>
        <end position="106"/>
    </location>
</feature>
<keyword evidence="3" id="KW-1185">Reference proteome</keyword>
<feature type="signal peptide" evidence="1">
    <location>
        <begin position="1"/>
        <end position="24"/>
    </location>
</feature>